<evidence type="ECO:0000313" key="2">
    <source>
        <dbReference type="EMBL" id="KAK2817056.1"/>
    </source>
</evidence>
<feature type="compositionally biased region" description="Basic and acidic residues" evidence="1">
    <location>
        <begin position="70"/>
        <end position="84"/>
    </location>
</feature>
<gene>
    <name evidence="2" type="ORF">Q5P01_025247</name>
</gene>
<dbReference type="Proteomes" id="UP001187415">
    <property type="component" value="Unassembled WGS sequence"/>
</dbReference>
<protein>
    <submittedName>
        <fullName evidence="2">Uncharacterized protein</fullName>
    </submittedName>
</protein>
<evidence type="ECO:0000256" key="1">
    <source>
        <dbReference type="SAM" id="MobiDB-lite"/>
    </source>
</evidence>
<organism evidence="2 3">
    <name type="scientific">Channa striata</name>
    <name type="common">Snakehead murrel</name>
    <name type="synonym">Ophicephalus striatus</name>
    <dbReference type="NCBI Taxonomy" id="64152"/>
    <lineage>
        <taxon>Eukaryota</taxon>
        <taxon>Metazoa</taxon>
        <taxon>Chordata</taxon>
        <taxon>Craniata</taxon>
        <taxon>Vertebrata</taxon>
        <taxon>Euteleostomi</taxon>
        <taxon>Actinopterygii</taxon>
        <taxon>Neopterygii</taxon>
        <taxon>Teleostei</taxon>
        <taxon>Neoteleostei</taxon>
        <taxon>Acanthomorphata</taxon>
        <taxon>Anabantaria</taxon>
        <taxon>Anabantiformes</taxon>
        <taxon>Channoidei</taxon>
        <taxon>Channidae</taxon>
        <taxon>Channa</taxon>
    </lineage>
</organism>
<accession>A0AA88IN06</accession>
<dbReference type="EMBL" id="JAUPFM010000021">
    <property type="protein sequence ID" value="KAK2817056.1"/>
    <property type="molecule type" value="Genomic_DNA"/>
</dbReference>
<reference evidence="2" key="1">
    <citation type="submission" date="2023-07" db="EMBL/GenBank/DDBJ databases">
        <title>Chromosome-level Genome Assembly of Striped Snakehead (Channa striata).</title>
        <authorList>
            <person name="Liu H."/>
        </authorList>
    </citation>
    <scope>NUCLEOTIDE SEQUENCE</scope>
    <source>
        <strain evidence="2">Gz</strain>
        <tissue evidence="2">Muscle</tissue>
    </source>
</reference>
<proteinExistence type="predicted"/>
<sequence length="180" mass="19578">MPDVNGQPGIGAPQSRSLHNCRLQAQKIKARVGITGEERSRREAGKGTSHESGEESGSFRPAAPAALVEGGERERERGGRDGSTLRHPKHTGAVRHRDRSPRTRPKRHHIHGASDTPPPRTAARQPRLEKLITARAVSACDSSARTGRRAPRLRFLSKDLCSATSGTTPFYTCHGDMTQP</sequence>
<keyword evidence="3" id="KW-1185">Reference proteome</keyword>
<dbReference type="AlphaFoldDB" id="A0AA88IN06"/>
<evidence type="ECO:0000313" key="3">
    <source>
        <dbReference type="Proteomes" id="UP001187415"/>
    </source>
</evidence>
<name>A0AA88IN06_CHASR</name>
<comment type="caution">
    <text evidence="2">The sequence shown here is derived from an EMBL/GenBank/DDBJ whole genome shotgun (WGS) entry which is preliminary data.</text>
</comment>
<feature type="compositionally biased region" description="Basic residues" evidence="1">
    <location>
        <begin position="86"/>
        <end position="111"/>
    </location>
</feature>
<feature type="compositionally biased region" description="Basic and acidic residues" evidence="1">
    <location>
        <begin position="36"/>
        <end position="53"/>
    </location>
</feature>
<feature type="region of interest" description="Disordered" evidence="1">
    <location>
        <begin position="1"/>
        <end position="126"/>
    </location>
</feature>